<dbReference type="AlphaFoldDB" id="A0A6C2TVB9"/>
<dbReference type="GO" id="GO:0004803">
    <property type="term" value="F:transposase activity"/>
    <property type="evidence" value="ECO:0007669"/>
    <property type="project" value="InterPro"/>
</dbReference>
<dbReference type="GO" id="GO:0006313">
    <property type="term" value="P:DNA transposition"/>
    <property type="evidence" value="ECO:0007669"/>
    <property type="project" value="InterPro"/>
</dbReference>
<feature type="domain" description="Transposase IS200-like" evidence="1">
    <location>
        <begin position="81"/>
        <end position="185"/>
    </location>
</feature>
<dbReference type="InterPro" id="IPR052715">
    <property type="entry name" value="RAYT_transposase"/>
</dbReference>
<dbReference type="InterPro" id="IPR002686">
    <property type="entry name" value="Transposase_17"/>
</dbReference>
<evidence type="ECO:0000259" key="1">
    <source>
        <dbReference type="SMART" id="SM01321"/>
    </source>
</evidence>
<dbReference type="Pfam" id="PF01797">
    <property type="entry name" value="Y1_Tnp"/>
    <property type="match status" value="1"/>
</dbReference>
<keyword evidence="3" id="KW-1185">Reference proteome</keyword>
<dbReference type="GO" id="GO:0043565">
    <property type="term" value="F:sequence-specific DNA binding"/>
    <property type="evidence" value="ECO:0007669"/>
    <property type="project" value="TreeGrafter"/>
</dbReference>
<gene>
    <name evidence="2" type="ORF">PDESU_00011</name>
</gene>
<dbReference type="PANTHER" id="PTHR36966:SF1">
    <property type="entry name" value="REP-ASSOCIATED TYROSINE TRANSPOSASE"/>
    <property type="match status" value="1"/>
</dbReference>
<dbReference type="EMBL" id="CAAHFG010000001">
    <property type="protein sequence ID" value="VGO11467.1"/>
    <property type="molecule type" value="Genomic_DNA"/>
</dbReference>
<evidence type="ECO:0000313" key="2">
    <source>
        <dbReference type="EMBL" id="VGO11467.1"/>
    </source>
</evidence>
<dbReference type="SUPFAM" id="SSF143422">
    <property type="entry name" value="Transposase IS200-like"/>
    <property type="match status" value="1"/>
</dbReference>
<sequence length="204" mass="24624">MKFLNPYAEIEMHKNHLPHWQQGEAFVFATWRLADSIPQSRLSEWMELRTAWLRHHQQPWDEETEQQYHKRFSRKLDEWLDEGCGACVLKVPSTAAIVANALLHFDRERYELESYVVMPNHVHVLFRPLEKHKLEDIIKSWKGFTAREINKVLGTRGTLWQSDYWDRLIRNERHLFKCREYIRKNPIKAKLCEGQFLLFEKEHG</sequence>
<accession>A0A6C2TVB9</accession>
<organism evidence="2 3">
    <name type="scientific">Pontiella desulfatans</name>
    <dbReference type="NCBI Taxonomy" id="2750659"/>
    <lineage>
        <taxon>Bacteria</taxon>
        <taxon>Pseudomonadati</taxon>
        <taxon>Kiritimatiellota</taxon>
        <taxon>Kiritimatiellia</taxon>
        <taxon>Kiritimatiellales</taxon>
        <taxon>Pontiellaceae</taxon>
        <taxon>Pontiella</taxon>
    </lineage>
</organism>
<dbReference type="Gene3D" id="3.30.70.1290">
    <property type="entry name" value="Transposase IS200-like"/>
    <property type="match status" value="1"/>
</dbReference>
<dbReference type="InterPro" id="IPR036515">
    <property type="entry name" value="Transposase_17_sf"/>
</dbReference>
<proteinExistence type="predicted"/>
<protein>
    <recommendedName>
        <fullName evidence="1">Transposase IS200-like domain-containing protein</fullName>
    </recommendedName>
</protein>
<name>A0A6C2TVB9_PONDE</name>
<dbReference type="SMART" id="SM01321">
    <property type="entry name" value="Y1_Tnp"/>
    <property type="match status" value="1"/>
</dbReference>
<evidence type="ECO:0000313" key="3">
    <source>
        <dbReference type="Proteomes" id="UP000366872"/>
    </source>
</evidence>
<dbReference type="PANTHER" id="PTHR36966">
    <property type="entry name" value="REP-ASSOCIATED TYROSINE TRANSPOSASE"/>
    <property type="match status" value="1"/>
</dbReference>
<dbReference type="Proteomes" id="UP000366872">
    <property type="component" value="Unassembled WGS sequence"/>
</dbReference>
<reference evidence="2 3" key="1">
    <citation type="submission" date="2019-04" db="EMBL/GenBank/DDBJ databases">
        <authorList>
            <person name="Van Vliet M D."/>
        </authorList>
    </citation>
    <scope>NUCLEOTIDE SEQUENCE [LARGE SCALE GENOMIC DNA]</scope>
    <source>
        <strain evidence="2 3">F1</strain>
    </source>
</reference>